<dbReference type="Gene3D" id="3.30.420.10">
    <property type="entry name" value="Ribonuclease H-like superfamily/Ribonuclease H"/>
    <property type="match status" value="1"/>
</dbReference>
<organism evidence="1 3">
    <name type="scientific">Didymodactylos carnosus</name>
    <dbReference type="NCBI Taxonomy" id="1234261"/>
    <lineage>
        <taxon>Eukaryota</taxon>
        <taxon>Metazoa</taxon>
        <taxon>Spiralia</taxon>
        <taxon>Gnathifera</taxon>
        <taxon>Rotifera</taxon>
        <taxon>Eurotatoria</taxon>
        <taxon>Bdelloidea</taxon>
        <taxon>Philodinida</taxon>
        <taxon>Philodinidae</taxon>
        <taxon>Didymodactylos</taxon>
    </lineage>
</organism>
<dbReference type="OrthoDB" id="2499658at2759"/>
<gene>
    <name evidence="1" type="ORF">GPM918_LOCUS38248</name>
    <name evidence="2" type="ORF">SRO942_LOCUS39062</name>
</gene>
<name>A0A815VT70_9BILA</name>
<protein>
    <submittedName>
        <fullName evidence="1">Uncharacterized protein</fullName>
    </submittedName>
</protein>
<accession>A0A815VT70</accession>
<dbReference type="Proteomes" id="UP000681722">
    <property type="component" value="Unassembled WGS sequence"/>
</dbReference>
<feature type="non-terminal residue" evidence="1">
    <location>
        <position position="1"/>
    </location>
</feature>
<dbReference type="GO" id="GO:0003676">
    <property type="term" value="F:nucleic acid binding"/>
    <property type="evidence" value="ECO:0007669"/>
    <property type="project" value="InterPro"/>
</dbReference>
<evidence type="ECO:0000313" key="3">
    <source>
        <dbReference type="Proteomes" id="UP000663829"/>
    </source>
</evidence>
<dbReference type="EMBL" id="CAJOBC010090760">
    <property type="protein sequence ID" value="CAF4394207.1"/>
    <property type="molecule type" value="Genomic_DNA"/>
</dbReference>
<dbReference type="EMBL" id="CAJNOQ010025157">
    <property type="protein sequence ID" value="CAF1534512.1"/>
    <property type="molecule type" value="Genomic_DNA"/>
</dbReference>
<reference evidence="1" key="1">
    <citation type="submission" date="2021-02" db="EMBL/GenBank/DDBJ databases">
        <authorList>
            <person name="Nowell W R."/>
        </authorList>
    </citation>
    <scope>NUCLEOTIDE SEQUENCE</scope>
</reference>
<dbReference type="InterPro" id="IPR036397">
    <property type="entry name" value="RNaseH_sf"/>
</dbReference>
<comment type="caution">
    <text evidence="1">The sequence shown here is derived from an EMBL/GenBank/DDBJ whole genome shotgun (WGS) entry which is preliminary data.</text>
</comment>
<dbReference type="Proteomes" id="UP000663829">
    <property type="component" value="Unassembled WGS sequence"/>
</dbReference>
<sequence length="193" mass="21073">VRKPVKQPFVSKPIISLGVTARLQIDLIDMRTRPDAISSDAAFQWILNCIDHFPKFSWAFALKNKSAVEVAKCLDEEQLPTPIEDSLDQTNVGDSNTNSPAIIENEPYALYPDDPQLDDDATSVAACLLGLSFTSVCTVPVLNPSFFIDNLISFDSPPSKNVSHVLLAPPSVIVLDNFVRGFDVLDDLNSIAA</sequence>
<dbReference type="AlphaFoldDB" id="A0A815VT70"/>
<keyword evidence="3" id="KW-1185">Reference proteome</keyword>
<proteinExistence type="predicted"/>
<evidence type="ECO:0000313" key="2">
    <source>
        <dbReference type="EMBL" id="CAF4394207.1"/>
    </source>
</evidence>
<evidence type="ECO:0000313" key="1">
    <source>
        <dbReference type="EMBL" id="CAF1534512.1"/>
    </source>
</evidence>